<evidence type="ECO:0000313" key="2">
    <source>
        <dbReference type="EMBL" id="CZR68030.1"/>
    </source>
</evidence>
<dbReference type="PANTHER" id="PTHR33112">
    <property type="entry name" value="DOMAIN PROTEIN, PUTATIVE-RELATED"/>
    <property type="match status" value="1"/>
</dbReference>
<protein>
    <recommendedName>
        <fullName evidence="1">Heterokaryon incompatibility domain-containing protein</fullName>
    </recommendedName>
</protein>
<sequence length="709" mass="78867">MALCSVCQSIEIPNLPPFTGFNQKRDAESSTPIGQPHHQFQALRKSAPSCLLCSLLFKRFMEAGTKITRGVIGYGPDLNPRFHSIPRDEDIVLLLGLSRSGWNEKEKCFYGFQALCGTLRCNFGLFAAEGTASALTNTVVGRIPRPIEQCDRPLEWLRTCIDSHSRCASYEKIVRGEISFPTRVLDVGDSSESQVLKLVHGAGLVGRYVALSHCWGKNPVLKTTKESLDSFFKCINPRTLTKTFLDAVTITRRLGVRYLWIDSLCIVQDDNEDWEREAASMAQVYSQSLVTLAASAASDGSQGFFRTNFEYPMIEVSYPSGSSRAVHTIFVGDPFNRFQSLTNEPLNTRAWTLQERVLSPRVLHYARDQLHWECRQTIKSEAGSPPYLSANQLEDESHRDGWLTKISSDLMPKIQDGHETAFSGAENEDGMGYQDSWYGLVEAYTERDLSYGDDKLPALSGLARAYGIQHEGTYVAGLWSQDLVFGLLWYNKTNQPLRRPARYRAPSWSWASVDGPINFFTMNGGLIPERLIEIEDLVFWTSPAGPDPFGRVTGGALTVTGYLKEGKIKTIMMEALEDVEIDGNPLGGEDAVQLLFDEISAIGSVTLDTATPDGEIFCLLVANSYLQGPVEVDGAIVLLLSPTEKENQYRRAGFSGLYKAREFRPETTLRPNSTGQISREWTHPGEHGGDQGSLVGWFDDATKLRITIV</sequence>
<feature type="domain" description="Heterokaryon incompatibility" evidence="1">
    <location>
        <begin position="208"/>
        <end position="355"/>
    </location>
</feature>
<dbReference type="STRING" id="576137.A0A1L7XSL7"/>
<name>A0A1L7XSL7_9HELO</name>
<keyword evidence="3" id="KW-1185">Reference proteome</keyword>
<dbReference type="PANTHER" id="PTHR33112:SF16">
    <property type="entry name" value="HETEROKARYON INCOMPATIBILITY DOMAIN-CONTAINING PROTEIN"/>
    <property type="match status" value="1"/>
</dbReference>
<dbReference type="OrthoDB" id="5362512at2759"/>
<dbReference type="AlphaFoldDB" id="A0A1L7XSL7"/>
<organism evidence="2 3">
    <name type="scientific">Phialocephala subalpina</name>
    <dbReference type="NCBI Taxonomy" id="576137"/>
    <lineage>
        <taxon>Eukaryota</taxon>
        <taxon>Fungi</taxon>
        <taxon>Dikarya</taxon>
        <taxon>Ascomycota</taxon>
        <taxon>Pezizomycotina</taxon>
        <taxon>Leotiomycetes</taxon>
        <taxon>Helotiales</taxon>
        <taxon>Mollisiaceae</taxon>
        <taxon>Phialocephala</taxon>
        <taxon>Phialocephala fortinii species complex</taxon>
    </lineage>
</organism>
<accession>A0A1L7XSL7</accession>
<evidence type="ECO:0000313" key="3">
    <source>
        <dbReference type="Proteomes" id="UP000184330"/>
    </source>
</evidence>
<dbReference type="EMBL" id="FJOG01000050">
    <property type="protein sequence ID" value="CZR68030.1"/>
    <property type="molecule type" value="Genomic_DNA"/>
</dbReference>
<proteinExistence type="predicted"/>
<dbReference type="Pfam" id="PF06985">
    <property type="entry name" value="HET"/>
    <property type="match status" value="1"/>
</dbReference>
<dbReference type="InterPro" id="IPR010730">
    <property type="entry name" value="HET"/>
</dbReference>
<dbReference type="Proteomes" id="UP000184330">
    <property type="component" value="Unassembled WGS sequence"/>
</dbReference>
<gene>
    <name evidence="2" type="ORF">PAC_17929</name>
</gene>
<evidence type="ECO:0000259" key="1">
    <source>
        <dbReference type="Pfam" id="PF06985"/>
    </source>
</evidence>
<reference evidence="2 3" key="1">
    <citation type="submission" date="2016-03" db="EMBL/GenBank/DDBJ databases">
        <authorList>
            <person name="Ploux O."/>
        </authorList>
    </citation>
    <scope>NUCLEOTIDE SEQUENCE [LARGE SCALE GENOMIC DNA]</scope>
    <source>
        <strain evidence="2 3">UAMH 11012</strain>
    </source>
</reference>